<evidence type="ECO:0000256" key="8">
    <source>
        <dbReference type="ARBA" id="ARBA00022827"/>
    </source>
</evidence>
<dbReference type="InterPro" id="IPR036318">
    <property type="entry name" value="FAD-bd_PCMH-like_sf"/>
</dbReference>
<keyword evidence="12 16" id="KW-0560">Oxidoreductase</keyword>
<dbReference type="Gene3D" id="3.90.78.10">
    <property type="entry name" value="UDP-N-acetylenolpyruvoylglucosamine reductase, C-terminal domain"/>
    <property type="match status" value="1"/>
</dbReference>
<evidence type="ECO:0000256" key="12">
    <source>
        <dbReference type="ARBA" id="ARBA00023002"/>
    </source>
</evidence>
<organism evidence="18 20">
    <name type="scientific">Lysinibacillus sphaericus</name>
    <name type="common">Bacillus sphaericus</name>
    <dbReference type="NCBI Taxonomy" id="1421"/>
    <lineage>
        <taxon>Bacteria</taxon>
        <taxon>Bacillati</taxon>
        <taxon>Bacillota</taxon>
        <taxon>Bacilli</taxon>
        <taxon>Bacillales</taxon>
        <taxon>Bacillaceae</taxon>
        <taxon>Lysinibacillus</taxon>
    </lineage>
</organism>
<evidence type="ECO:0000256" key="4">
    <source>
        <dbReference type="ARBA" id="ARBA00004752"/>
    </source>
</evidence>
<evidence type="ECO:0000256" key="13">
    <source>
        <dbReference type="ARBA" id="ARBA00023306"/>
    </source>
</evidence>
<dbReference type="EMBL" id="UFSZ01000001">
    <property type="protein sequence ID" value="SUV19320.1"/>
    <property type="molecule type" value="Genomic_DNA"/>
</dbReference>
<dbReference type="SUPFAM" id="SSF56194">
    <property type="entry name" value="Uridine diphospho-N-Acetylenolpyruvylglucosamine reductase, MurB, C-terminal domain"/>
    <property type="match status" value="1"/>
</dbReference>
<keyword evidence="9 16" id="KW-0521">NADP</keyword>
<keyword evidence="11 16" id="KW-0573">Peptidoglycan synthesis</keyword>
<feature type="active site" evidence="16">
    <location>
        <position position="296"/>
    </location>
</feature>
<dbReference type="RefSeq" id="WP_024361343.1">
    <property type="nucleotide sequence ID" value="NZ_BJNS01000022.1"/>
</dbReference>
<evidence type="ECO:0000256" key="1">
    <source>
        <dbReference type="ARBA" id="ARBA00001974"/>
    </source>
</evidence>
<comment type="pathway">
    <text evidence="4 16">Cell wall biogenesis; peptidoglycan biosynthesis.</text>
</comment>
<dbReference type="PANTHER" id="PTHR21071:SF4">
    <property type="entry name" value="UDP-N-ACETYLENOLPYRUVOYLGLUCOSAMINE REDUCTASE"/>
    <property type="match status" value="1"/>
</dbReference>
<accession>A0A2S0JVU9</accession>
<keyword evidence="6 16" id="KW-0132">Cell division</keyword>
<sequence length="304" mass="32685">MTKEQWAVDLAQNINPANIKLDESLQQYTMTKLGGKADVFVLPETEEEAIAVIRYAHINNIPLLMLGNGSNMVVRDGGMRGIVVTFSHLDKIQITGDHVYAQSGALIKDVSKLAAASSLTGFEFACGIPGSIGGAMAMNAGAYGGEIKDIIISSKVLTKEGDILILSKEELELGYRQSSIAKKGYYVLSSEFQLAQGVQEEIDAKIADLTFQRESKQPLEYPSAGSVFKRPPGHFAGKLIQDSGLQGKGVGDAEVSTKHAGFIVNKGNATASDYIATIEMVQRVVKEKFGIDLETEVKIVGDDL</sequence>
<protein>
    <recommendedName>
        <fullName evidence="16">UDP-N-acetylenolpyruvoylglucosamine reductase</fullName>
        <ecNumber evidence="16">1.3.1.98</ecNumber>
    </recommendedName>
    <alternativeName>
        <fullName evidence="16">UDP-N-acetylmuramate dehydrogenase</fullName>
    </alternativeName>
</protein>
<dbReference type="GO" id="GO:0005829">
    <property type="term" value="C:cytosol"/>
    <property type="evidence" value="ECO:0007669"/>
    <property type="project" value="TreeGrafter"/>
</dbReference>
<evidence type="ECO:0000256" key="7">
    <source>
        <dbReference type="ARBA" id="ARBA00022630"/>
    </source>
</evidence>
<evidence type="ECO:0000256" key="9">
    <source>
        <dbReference type="ARBA" id="ARBA00022857"/>
    </source>
</evidence>
<keyword evidence="8 16" id="KW-0274">FAD</keyword>
<feature type="active site" description="Proton donor" evidence="16">
    <location>
        <position position="226"/>
    </location>
</feature>
<dbReference type="GO" id="GO:0071555">
    <property type="term" value="P:cell wall organization"/>
    <property type="evidence" value="ECO:0007669"/>
    <property type="project" value="UniProtKB-KW"/>
</dbReference>
<reference evidence="18 20" key="1">
    <citation type="submission" date="2017-03" db="EMBL/GenBank/DDBJ databases">
        <title>The whole genome sequencing and assembly of Lysinibacillus sphaericus DSM 28T strain.</title>
        <authorList>
            <person name="Lee Y.-J."/>
            <person name="Yi H."/>
            <person name="Bahn Y.-S."/>
            <person name="Kim J.F."/>
            <person name="Lee D.-W."/>
        </authorList>
    </citation>
    <scope>NUCLEOTIDE SEQUENCE [LARGE SCALE GENOMIC DNA]</scope>
    <source>
        <strain evidence="18 20">DSM 28</strain>
    </source>
</reference>
<dbReference type="GO" id="GO:0071949">
    <property type="term" value="F:FAD binding"/>
    <property type="evidence" value="ECO:0007669"/>
    <property type="project" value="InterPro"/>
</dbReference>
<dbReference type="EC" id="1.3.1.98" evidence="16"/>
<dbReference type="PANTHER" id="PTHR21071">
    <property type="entry name" value="UDP-N-ACETYLENOLPYRUVOYLGLUCOSAMINE REDUCTASE"/>
    <property type="match status" value="1"/>
</dbReference>
<evidence type="ECO:0000313" key="18">
    <source>
        <dbReference type="EMBL" id="AVK95226.1"/>
    </source>
</evidence>
<comment type="function">
    <text evidence="2 16">Cell wall formation.</text>
</comment>
<evidence type="ECO:0000313" key="20">
    <source>
        <dbReference type="Proteomes" id="UP000238825"/>
    </source>
</evidence>
<evidence type="ECO:0000256" key="14">
    <source>
        <dbReference type="ARBA" id="ARBA00023316"/>
    </source>
</evidence>
<evidence type="ECO:0000256" key="11">
    <source>
        <dbReference type="ARBA" id="ARBA00022984"/>
    </source>
</evidence>
<dbReference type="SUPFAM" id="SSF56176">
    <property type="entry name" value="FAD-binding/transporter-associated domain-like"/>
    <property type="match status" value="1"/>
</dbReference>
<dbReference type="AlphaFoldDB" id="A0A2S0JVU9"/>
<dbReference type="InterPro" id="IPR016169">
    <property type="entry name" value="FAD-bd_PCMH_sub2"/>
</dbReference>
<comment type="catalytic activity">
    <reaction evidence="15 16">
        <text>UDP-N-acetyl-alpha-D-muramate + NADP(+) = UDP-N-acetyl-3-O-(1-carboxyvinyl)-alpha-D-glucosamine + NADPH + H(+)</text>
        <dbReference type="Rhea" id="RHEA:12248"/>
        <dbReference type="ChEBI" id="CHEBI:15378"/>
        <dbReference type="ChEBI" id="CHEBI:57783"/>
        <dbReference type="ChEBI" id="CHEBI:58349"/>
        <dbReference type="ChEBI" id="CHEBI:68483"/>
        <dbReference type="ChEBI" id="CHEBI:70757"/>
        <dbReference type="EC" id="1.3.1.98"/>
    </reaction>
</comment>
<dbReference type="Pfam" id="PF02873">
    <property type="entry name" value="MurB_C"/>
    <property type="match status" value="1"/>
</dbReference>
<dbReference type="InterPro" id="IPR016166">
    <property type="entry name" value="FAD-bd_PCMH"/>
</dbReference>
<dbReference type="Gene3D" id="3.30.43.10">
    <property type="entry name" value="Uridine Diphospho-n-acetylenolpyruvylglucosamine Reductase, domain 2"/>
    <property type="match status" value="1"/>
</dbReference>
<keyword evidence="7 16" id="KW-0285">Flavoprotein</keyword>
<dbReference type="InterPro" id="IPR016167">
    <property type="entry name" value="FAD-bd_PCMH_sub1"/>
</dbReference>
<evidence type="ECO:0000256" key="6">
    <source>
        <dbReference type="ARBA" id="ARBA00022618"/>
    </source>
</evidence>
<keyword evidence="10 16" id="KW-0133">Cell shape</keyword>
<evidence type="ECO:0000256" key="16">
    <source>
        <dbReference type="HAMAP-Rule" id="MF_00037"/>
    </source>
</evidence>
<comment type="subcellular location">
    <subcellularLocation>
        <location evidence="3 16">Cytoplasm</location>
    </subcellularLocation>
</comment>
<dbReference type="HAMAP" id="MF_00037">
    <property type="entry name" value="MurB"/>
    <property type="match status" value="1"/>
</dbReference>
<gene>
    <name evidence="16 19" type="primary">murB</name>
    <name evidence="18" type="ORF">LS41612_02425</name>
    <name evidence="19" type="ORF">NCTC10338_04309</name>
</gene>
<dbReference type="InterPro" id="IPR003170">
    <property type="entry name" value="MurB"/>
</dbReference>
<comment type="similarity">
    <text evidence="16">Belongs to the MurB family.</text>
</comment>
<name>A0A2S0JVU9_LYSSH</name>
<proteinExistence type="inferred from homology"/>
<evidence type="ECO:0000259" key="17">
    <source>
        <dbReference type="PROSITE" id="PS51387"/>
    </source>
</evidence>
<evidence type="ECO:0000256" key="15">
    <source>
        <dbReference type="ARBA" id="ARBA00048914"/>
    </source>
</evidence>
<evidence type="ECO:0000256" key="3">
    <source>
        <dbReference type="ARBA" id="ARBA00004496"/>
    </source>
</evidence>
<dbReference type="NCBIfam" id="NF010480">
    <property type="entry name" value="PRK13905.1"/>
    <property type="match status" value="1"/>
</dbReference>
<dbReference type="NCBIfam" id="TIGR00179">
    <property type="entry name" value="murB"/>
    <property type="match status" value="1"/>
</dbReference>
<dbReference type="Gene3D" id="3.30.465.10">
    <property type="match status" value="1"/>
</dbReference>
<dbReference type="GO" id="GO:0009252">
    <property type="term" value="P:peptidoglycan biosynthetic process"/>
    <property type="evidence" value="ECO:0007669"/>
    <property type="project" value="UniProtKB-UniRule"/>
</dbReference>
<comment type="cofactor">
    <cofactor evidence="1 16">
        <name>FAD</name>
        <dbReference type="ChEBI" id="CHEBI:57692"/>
    </cofactor>
</comment>
<dbReference type="Pfam" id="PF01565">
    <property type="entry name" value="FAD_binding_4"/>
    <property type="match status" value="1"/>
</dbReference>
<evidence type="ECO:0000313" key="19">
    <source>
        <dbReference type="EMBL" id="SUV19320.1"/>
    </source>
</evidence>
<feature type="domain" description="FAD-binding PCMH-type" evidence="17">
    <location>
        <begin position="33"/>
        <end position="216"/>
    </location>
</feature>
<dbReference type="InterPro" id="IPR011601">
    <property type="entry name" value="MurB_C"/>
</dbReference>
<feature type="active site" evidence="16">
    <location>
        <position position="176"/>
    </location>
</feature>
<dbReference type="Proteomes" id="UP000238825">
    <property type="component" value="Chromosome"/>
</dbReference>
<keyword evidence="13 16" id="KW-0131">Cell cycle</keyword>
<dbReference type="InterPro" id="IPR036635">
    <property type="entry name" value="MurB_C_sf"/>
</dbReference>
<dbReference type="GO" id="GO:0008360">
    <property type="term" value="P:regulation of cell shape"/>
    <property type="evidence" value="ECO:0007669"/>
    <property type="project" value="UniProtKB-KW"/>
</dbReference>
<evidence type="ECO:0000313" key="21">
    <source>
        <dbReference type="Proteomes" id="UP000255295"/>
    </source>
</evidence>
<evidence type="ECO:0000256" key="2">
    <source>
        <dbReference type="ARBA" id="ARBA00003921"/>
    </source>
</evidence>
<dbReference type="GO" id="GO:0051301">
    <property type="term" value="P:cell division"/>
    <property type="evidence" value="ECO:0007669"/>
    <property type="project" value="UniProtKB-KW"/>
</dbReference>
<dbReference type="EMBL" id="CP019980">
    <property type="protein sequence ID" value="AVK95226.1"/>
    <property type="molecule type" value="Genomic_DNA"/>
</dbReference>
<dbReference type="InterPro" id="IPR006094">
    <property type="entry name" value="Oxid_FAD_bind_N"/>
</dbReference>
<dbReference type="GO" id="GO:0008762">
    <property type="term" value="F:UDP-N-acetylmuramate dehydrogenase activity"/>
    <property type="evidence" value="ECO:0007669"/>
    <property type="project" value="UniProtKB-UniRule"/>
</dbReference>
<dbReference type="UniPathway" id="UPA00219"/>
<dbReference type="PROSITE" id="PS51387">
    <property type="entry name" value="FAD_PCMH"/>
    <property type="match status" value="1"/>
</dbReference>
<keyword evidence="14 16" id="KW-0961">Cell wall biogenesis/degradation</keyword>
<evidence type="ECO:0000256" key="10">
    <source>
        <dbReference type="ARBA" id="ARBA00022960"/>
    </source>
</evidence>
<dbReference type="GeneID" id="48275036"/>
<reference evidence="19 21" key="2">
    <citation type="submission" date="2018-06" db="EMBL/GenBank/DDBJ databases">
        <authorList>
            <consortium name="Pathogen Informatics"/>
            <person name="Doyle S."/>
        </authorList>
    </citation>
    <scope>NUCLEOTIDE SEQUENCE [LARGE SCALE GENOMIC DNA]</scope>
    <source>
        <strain evidence="19 21">NCTC10338</strain>
    </source>
</reference>
<keyword evidence="5 16" id="KW-0963">Cytoplasm</keyword>
<evidence type="ECO:0000256" key="5">
    <source>
        <dbReference type="ARBA" id="ARBA00022490"/>
    </source>
</evidence>
<dbReference type="Proteomes" id="UP000255295">
    <property type="component" value="Unassembled WGS sequence"/>
</dbReference>